<dbReference type="EMBL" id="CP096658">
    <property type="protein sequence ID" value="UPW01530.1"/>
    <property type="molecule type" value="Genomic_DNA"/>
</dbReference>
<dbReference type="Pfam" id="PF01636">
    <property type="entry name" value="APH"/>
    <property type="match status" value="1"/>
</dbReference>
<dbReference type="InterPro" id="IPR002575">
    <property type="entry name" value="Aminoglycoside_PTrfase"/>
</dbReference>
<organism evidence="2 3">
    <name type="scientific">Halorussus gelatinilyticus</name>
    <dbReference type="NCBI Taxonomy" id="2937524"/>
    <lineage>
        <taxon>Archaea</taxon>
        <taxon>Methanobacteriati</taxon>
        <taxon>Methanobacteriota</taxon>
        <taxon>Stenosarchaea group</taxon>
        <taxon>Halobacteria</taxon>
        <taxon>Halobacteriales</taxon>
        <taxon>Haladaptataceae</taxon>
        <taxon>Halorussus</taxon>
    </lineage>
</organism>
<dbReference type="InterPro" id="IPR051678">
    <property type="entry name" value="AGP_Transferase"/>
</dbReference>
<dbReference type="Proteomes" id="UP000830434">
    <property type="component" value="Chromosome"/>
</dbReference>
<dbReference type="AlphaFoldDB" id="A0A8U0IK70"/>
<protein>
    <submittedName>
        <fullName evidence="2">Aminoglycoside phosphotransferase family protein</fullName>
    </submittedName>
</protein>
<sequence>MTDSADVRDALASISNDYEVRRRLHAVPPHAVYEVSVEGTRAVCKVARGARADPSTEARVMSFVGRETVVPVPRILAVGGDWFVAEWRAGLPDDDLPLDAERARTLGAGLATLHDETAGAFEKTGFPRAEGGRLVVDARDAWTETVSDLLEDLRDYLADFGYADVAEEARALLEERPDLLAGSDDPVLAHGNYLPSHVAVRDGEVTCVIDWEHALVAPAEYDYWRTAMPLLGDSGDPDESGEFAAFREGYTSVRPLPTDSDRRSECFRLVNAVSYLKSLHLQRQRTGQAKARFAAHIRESVYETVRQFRAETER</sequence>
<dbReference type="Gene3D" id="3.90.1200.10">
    <property type="match status" value="1"/>
</dbReference>
<dbReference type="KEGG" id="haxz:M0R88_05350"/>
<proteinExistence type="predicted"/>
<evidence type="ECO:0000259" key="1">
    <source>
        <dbReference type="Pfam" id="PF01636"/>
    </source>
</evidence>
<dbReference type="GeneID" id="72189259"/>
<evidence type="ECO:0000313" key="3">
    <source>
        <dbReference type="Proteomes" id="UP000830434"/>
    </source>
</evidence>
<dbReference type="PANTHER" id="PTHR21310">
    <property type="entry name" value="AMINOGLYCOSIDE PHOSPHOTRANSFERASE-RELATED-RELATED"/>
    <property type="match status" value="1"/>
</dbReference>
<name>A0A8U0IK70_9EURY</name>
<reference evidence="2" key="1">
    <citation type="submission" date="2022-04" db="EMBL/GenBank/DDBJ databases">
        <title>Diverse halophilic archaea isolated from saline environments.</title>
        <authorList>
            <person name="Cui H.-L."/>
        </authorList>
    </citation>
    <scope>NUCLEOTIDE SEQUENCE</scope>
    <source>
        <strain evidence="2">XZYJT40</strain>
    </source>
</reference>
<dbReference type="RefSeq" id="WP_248655929.1">
    <property type="nucleotide sequence ID" value="NZ_CP096658.1"/>
</dbReference>
<dbReference type="SUPFAM" id="SSF56112">
    <property type="entry name" value="Protein kinase-like (PK-like)"/>
    <property type="match status" value="1"/>
</dbReference>
<gene>
    <name evidence="2" type="ORF">M0R88_05350</name>
</gene>
<accession>A0A8U0IK70</accession>
<keyword evidence="3" id="KW-1185">Reference proteome</keyword>
<dbReference type="PANTHER" id="PTHR21310:SF15">
    <property type="entry name" value="AMINOGLYCOSIDE PHOSPHOTRANSFERASE DOMAIN-CONTAINING PROTEIN"/>
    <property type="match status" value="1"/>
</dbReference>
<evidence type="ECO:0000313" key="2">
    <source>
        <dbReference type="EMBL" id="UPW01530.1"/>
    </source>
</evidence>
<feature type="domain" description="Aminoglycoside phosphotransferase" evidence="1">
    <location>
        <begin position="32"/>
        <end position="256"/>
    </location>
</feature>
<dbReference type="InterPro" id="IPR011009">
    <property type="entry name" value="Kinase-like_dom_sf"/>
</dbReference>